<sequence>MRLKYTLTGEAKQQTYHALGELLWLQDGKTYDARLEYSAFLIGSRVRTSSGKLSERGLEPARFSDKWRKRDLAAHFERDKGIVSFSANTPSAPLLPDAQDQLSVLLQLSSMVAGDPARFGAGASITLPVVGPRDADVWTFTMQGEELSYLPYDNLQTWKLMRNPRKEFDQKVEAWLAPSLAYMPVRVRITQPNGDFVDQLLRSVDSP</sequence>
<dbReference type="AlphaFoldDB" id="A0A368XZS6"/>
<dbReference type="Proteomes" id="UP000252884">
    <property type="component" value="Unassembled WGS sequence"/>
</dbReference>
<dbReference type="InterPro" id="IPR021457">
    <property type="entry name" value="DUF3108"/>
</dbReference>
<organism evidence="1 2">
    <name type="scientific">Pseudorhodoferax soli</name>
    <dbReference type="NCBI Taxonomy" id="545864"/>
    <lineage>
        <taxon>Bacteria</taxon>
        <taxon>Pseudomonadati</taxon>
        <taxon>Pseudomonadota</taxon>
        <taxon>Betaproteobacteria</taxon>
        <taxon>Burkholderiales</taxon>
        <taxon>Comamonadaceae</taxon>
    </lineage>
</organism>
<evidence type="ECO:0000313" key="2">
    <source>
        <dbReference type="Proteomes" id="UP000252884"/>
    </source>
</evidence>
<evidence type="ECO:0000313" key="1">
    <source>
        <dbReference type="EMBL" id="RCW71514.1"/>
    </source>
</evidence>
<proteinExistence type="predicted"/>
<dbReference type="Pfam" id="PF11306">
    <property type="entry name" value="DUF3108"/>
    <property type="match status" value="1"/>
</dbReference>
<reference evidence="1 2" key="1">
    <citation type="submission" date="2018-07" db="EMBL/GenBank/DDBJ databases">
        <title>Genomic Encyclopedia of Type Strains, Phase IV (KMG-IV): sequencing the most valuable type-strain genomes for metagenomic binning, comparative biology and taxonomic classification.</title>
        <authorList>
            <person name="Goeker M."/>
        </authorList>
    </citation>
    <scope>NUCLEOTIDE SEQUENCE [LARGE SCALE GENOMIC DNA]</scope>
    <source>
        <strain evidence="1 2">DSM 21634</strain>
    </source>
</reference>
<gene>
    <name evidence="1" type="ORF">DES41_104334</name>
</gene>
<dbReference type="EMBL" id="QPJK01000004">
    <property type="protein sequence ID" value="RCW71514.1"/>
    <property type="molecule type" value="Genomic_DNA"/>
</dbReference>
<name>A0A368XZS6_9BURK</name>
<protein>
    <submittedName>
        <fullName evidence="1">Uncharacterized protein DUF3108</fullName>
    </submittedName>
</protein>
<comment type="caution">
    <text evidence="1">The sequence shown here is derived from an EMBL/GenBank/DDBJ whole genome shotgun (WGS) entry which is preliminary data.</text>
</comment>
<accession>A0A368XZS6</accession>
<keyword evidence="2" id="KW-1185">Reference proteome</keyword>